<dbReference type="GO" id="GO:0016020">
    <property type="term" value="C:membrane"/>
    <property type="evidence" value="ECO:0007669"/>
    <property type="project" value="UniProtKB-SubCell"/>
</dbReference>
<sequence>MFSTLVRPRLLAPLHPSQGDLKDTSHLEVDSCYAFPFLIMISDSAFLFMFQNSLLGIVLDTQHFRNRLTAVLCAISGVCHSIFGSALAGIWRCSMPARNED</sequence>
<keyword evidence="2" id="KW-0812">Transmembrane</keyword>
<comment type="caution">
    <text evidence="3">The sequence shown here is derived from an EMBL/GenBank/DDBJ whole genome shotgun (WGS) entry which is preliminary data.</text>
</comment>
<keyword evidence="2" id="KW-0472">Membrane</keyword>
<keyword evidence="4" id="KW-1185">Reference proteome</keyword>
<organism evidence="3 4">
    <name type="scientific">Dovyalis caffra</name>
    <dbReference type="NCBI Taxonomy" id="77055"/>
    <lineage>
        <taxon>Eukaryota</taxon>
        <taxon>Viridiplantae</taxon>
        <taxon>Streptophyta</taxon>
        <taxon>Embryophyta</taxon>
        <taxon>Tracheophyta</taxon>
        <taxon>Spermatophyta</taxon>
        <taxon>Magnoliopsida</taxon>
        <taxon>eudicotyledons</taxon>
        <taxon>Gunneridae</taxon>
        <taxon>Pentapetalae</taxon>
        <taxon>rosids</taxon>
        <taxon>fabids</taxon>
        <taxon>Malpighiales</taxon>
        <taxon>Salicaceae</taxon>
        <taxon>Flacourtieae</taxon>
        <taxon>Dovyalis</taxon>
    </lineage>
</organism>
<dbReference type="EMBL" id="CAWUPB010000079">
    <property type="protein sequence ID" value="CAK7323401.1"/>
    <property type="molecule type" value="Genomic_DNA"/>
</dbReference>
<evidence type="ECO:0000313" key="3">
    <source>
        <dbReference type="EMBL" id="CAK7323401.1"/>
    </source>
</evidence>
<dbReference type="InterPro" id="IPR038770">
    <property type="entry name" value="Na+/solute_symporter_sf"/>
</dbReference>
<name>A0AAV1QPD6_9ROSI</name>
<evidence type="ECO:0000256" key="2">
    <source>
        <dbReference type="SAM" id="Phobius"/>
    </source>
</evidence>
<gene>
    <name evidence="3" type="ORF">DCAF_LOCUS1027</name>
</gene>
<dbReference type="AlphaFoldDB" id="A0AAV1QPD6"/>
<dbReference type="Gene3D" id="1.20.1530.20">
    <property type="match status" value="1"/>
</dbReference>
<reference evidence="3 4" key="1">
    <citation type="submission" date="2024-01" db="EMBL/GenBank/DDBJ databases">
        <authorList>
            <person name="Waweru B."/>
        </authorList>
    </citation>
    <scope>NUCLEOTIDE SEQUENCE [LARGE SCALE GENOMIC DNA]</scope>
</reference>
<dbReference type="Proteomes" id="UP001314170">
    <property type="component" value="Unassembled WGS sequence"/>
</dbReference>
<accession>A0AAV1QPD6</accession>
<keyword evidence="2" id="KW-1133">Transmembrane helix</keyword>
<protein>
    <submittedName>
        <fullName evidence="3">Uncharacterized protein</fullName>
    </submittedName>
</protein>
<comment type="subcellular location">
    <subcellularLocation>
        <location evidence="1">Membrane</location>
        <topology evidence="1">Multi-pass membrane protein</topology>
    </subcellularLocation>
</comment>
<evidence type="ECO:0000256" key="1">
    <source>
        <dbReference type="ARBA" id="ARBA00004141"/>
    </source>
</evidence>
<feature type="transmembrane region" description="Helical" evidence="2">
    <location>
        <begin position="71"/>
        <end position="91"/>
    </location>
</feature>
<proteinExistence type="predicted"/>
<evidence type="ECO:0000313" key="4">
    <source>
        <dbReference type="Proteomes" id="UP001314170"/>
    </source>
</evidence>
<feature type="transmembrane region" description="Helical" evidence="2">
    <location>
        <begin position="33"/>
        <end position="59"/>
    </location>
</feature>